<organism evidence="2 3">
    <name type="scientific">Chitiniphilus shinanonensis</name>
    <dbReference type="NCBI Taxonomy" id="553088"/>
    <lineage>
        <taxon>Bacteria</taxon>
        <taxon>Pseudomonadati</taxon>
        <taxon>Pseudomonadota</taxon>
        <taxon>Betaproteobacteria</taxon>
        <taxon>Neisseriales</taxon>
        <taxon>Chitinibacteraceae</taxon>
        <taxon>Chitiniphilus</taxon>
    </lineage>
</organism>
<keyword evidence="3" id="KW-1185">Reference proteome</keyword>
<dbReference type="Proteomes" id="UP001156836">
    <property type="component" value="Unassembled WGS sequence"/>
</dbReference>
<dbReference type="EMBL" id="BSOZ01000014">
    <property type="protein sequence ID" value="GLS04224.1"/>
    <property type="molecule type" value="Genomic_DNA"/>
</dbReference>
<keyword evidence="1" id="KW-0732">Signal</keyword>
<evidence type="ECO:0000313" key="2">
    <source>
        <dbReference type="EMBL" id="GLS04224.1"/>
    </source>
</evidence>
<comment type="caution">
    <text evidence="2">The sequence shown here is derived from an EMBL/GenBank/DDBJ whole genome shotgun (WGS) entry which is preliminary data.</text>
</comment>
<accession>A0ABQ6BWP8</accession>
<sequence length="206" mass="22871">MKRWIAGLVIGLMPLFALAANETPEQLTRKVSDDVLAIIKSNEKDPIKVRDLVDARVAPLADYTRMTALAVGRYWRTATPEQQQALTREFRTMLVRTYLSALTVYKNAEVEVKGARPGAGDDEQTVRTEVSLPGQKPIPVDFSFERARQGWKVFDISVDGISFIVNNRNQFAAVIRKDGLDGLIKQLSDRNNALRNGVQANGASAK</sequence>
<dbReference type="PANTHER" id="PTHR36573:SF1">
    <property type="entry name" value="INTERMEMBRANE PHOSPHOLIPID TRANSPORT SYSTEM BINDING PROTEIN MLAC"/>
    <property type="match status" value="1"/>
</dbReference>
<feature type="chain" id="PRO_5045239111" evidence="1">
    <location>
        <begin position="20"/>
        <end position="206"/>
    </location>
</feature>
<evidence type="ECO:0000313" key="3">
    <source>
        <dbReference type="Proteomes" id="UP001156836"/>
    </source>
</evidence>
<reference evidence="3" key="1">
    <citation type="journal article" date="2019" name="Int. J. Syst. Evol. Microbiol.">
        <title>The Global Catalogue of Microorganisms (GCM) 10K type strain sequencing project: providing services to taxonomists for standard genome sequencing and annotation.</title>
        <authorList>
            <consortium name="The Broad Institute Genomics Platform"/>
            <consortium name="The Broad Institute Genome Sequencing Center for Infectious Disease"/>
            <person name="Wu L."/>
            <person name="Ma J."/>
        </authorList>
    </citation>
    <scope>NUCLEOTIDE SEQUENCE [LARGE SCALE GENOMIC DNA]</scope>
    <source>
        <strain evidence="3">NBRC 104970</strain>
    </source>
</reference>
<dbReference type="PANTHER" id="PTHR36573">
    <property type="entry name" value="INTERMEMBRANE PHOSPHOLIPID TRANSPORT SYSTEM BINDING PROTEIN MLAC"/>
    <property type="match status" value="1"/>
</dbReference>
<dbReference type="Gene3D" id="3.10.450.710">
    <property type="entry name" value="Tgt2/MlaC"/>
    <property type="match status" value="1"/>
</dbReference>
<dbReference type="InterPro" id="IPR042245">
    <property type="entry name" value="Tgt2/MlaC_sf"/>
</dbReference>
<dbReference type="InterPro" id="IPR008869">
    <property type="entry name" value="MlaC/ttg2D"/>
</dbReference>
<name>A0ABQ6BWP8_9NEIS</name>
<dbReference type="RefSeq" id="WP_018746643.1">
    <property type="nucleotide sequence ID" value="NZ_BAABUF010000002.1"/>
</dbReference>
<feature type="signal peptide" evidence="1">
    <location>
        <begin position="1"/>
        <end position="19"/>
    </location>
</feature>
<dbReference type="Pfam" id="PF05494">
    <property type="entry name" value="MlaC"/>
    <property type="match status" value="1"/>
</dbReference>
<dbReference type="PIRSF" id="PIRSF004649">
    <property type="entry name" value="MlaC"/>
    <property type="match status" value="1"/>
</dbReference>
<gene>
    <name evidence="2" type="ORF">GCM10007860_13700</name>
</gene>
<protein>
    <submittedName>
        <fullName evidence="2">Periplasmic transporter</fullName>
    </submittedName>
</protein>
<evidence type="ECO:0000256" key="1">
    <source>
        <dbReference type="SAM" id="SignalP"/>
    </source>
</evidence>
<proteinExistence type="predicted"/>